<accession>A0AC35U4C2</accession>
<sequence>MDLIHTTFYTFENKSAASNNEDSFFIILTDALTFKSLTYETNIKPHFGNSISAAEWSKHVDGNSDVSIHLIGANTGAVVILTDRESLSRHNSPIQPKSVTDNILKCISFTTKTKFDLFYIGPKENIVGTITAAVKCFNIYSEKTSKTPAKTMNFEMYHLVDGHNKAICDRFKSQLEVLSKGISMSRVITEMPPNIMGPDYLEAFTREALKEFGEKIVITSLAGLDLEKEGFGGIYNVGKGANQAPRLIHVEYDGSDNENLKTIAIVGKGITFDTGGYTIKGRTGMPGMKRDCGGAAAALGSFYCLVKGEVKAKLHLLLCIAENAVGPNALKPDDVIKMYSGKSVEVNNTDAEGRLVLGDGVAYAKQILKCNVIVDVATLTGAQAYHSGKFHGSVFTNSANMEDIFVKCGREISGEMVHPLLFCPELYMPDLESLVADMKNANLGNMSAPPSSLAAHFIGAQIDHGKDVEWVHLDIAAPAKYLEYSTGFGASLIATTIKHYVNSVSNQ</sequence>
<protein>
    <submittedName>
        <fullName evidence="2">CYTOSOL_AP domain-containing protein</fullName>
    </submittedName>
</protein>
<evidence type="ECO:0000313" key="1">
    <source>
        <dbReference type="Proteomes" id="UP000095286"/>
    </source>
</evidence>
<dbReference type="WBParaSite" id="RSKR_0000791500.1">
    <property type="protein sequence ID" value="RSKR_0000791500.1"/>
    <property type="gene ID" value="RSKR_0000791500"/>
</dbReference>
<dbReference type="Proteomes" id="UP000095286">
    <property type="component" value="Unplaced"/>
</dbReference>
<reference evidence="2" key="1">
    <citation type="submission" date="2016-11" db="UniProtKB">
        <authorList>
            <consortium name="WormBaseParasite"/>
        </authorList>
    </citation>
    <scope>IDENTIFICATION</scope>
    <source>
        <strain evidence="2">KR3021</strain>
    </source>
</reference>
<organism evidence="1 2">
    <name type="scientific">Rhabditophanes sp. KR3021</name>
    <dbReference type="NCBI Taxonomy" id="114890"/>
    <lineage>
        <taxon>Eukaryota</taxon>
        <taxon>Metazoa</taxon>
        <taxon>Ecdysozoa</taxon>
        <taxon>Nematoda</taxon>
        <taxon>Chromadorea</taxon>
        <taxon>Rhabditida</taxon>
        <taxon>Tylenchina</taxon>
        <taxon>Panagrolaimomorpha</taxon>
        <taxon>Strongyloidoidea</taxon>
        <taxon>Alloionematidae</taxon>
        <taxon>Rhabditophanes</taxon>
    </lineage>
</organism>
<proteinExistence type="predicted"/>
<name>A0AC35U4C2_9BILA</name>
<evidence type="ECO:0000313" key="2">
    <source>
        <dbReference type="WBParaSite" id="RSKR_0000791500.1"/>
    </source>
</evidence>